<evidence type="ECO:0000256" key="1">
    <source>
        <dbReference type="ARBA" id="ARBA00004141"/>
    </source>
</evidence>
<dbReference type="Gene3D" id="1.10.3720.10">
    <property type="entry name" value="MetI-like"/>
    <property type="match status" value="1"/>
</dbReference>
<feature type="domain" description="ABC transmembrane type-1" evidence="6">
    <location>
        <begin position="81"/>
        <end position="287"/>
    </location>
</feature>
<dbReference type="InterPro" id="IPR052730">
    <property type="entry name" value="Sugar_ABC_transporter"/>
</dbReference>
<dbReference type="PANTHER" id="PTHR43759">
    <property type="entry name" value="TREHALOSE TRANSPORT SYSTEM PERMEASE PROTEIN SUGA"/>
    <property type="match status" value="1"/>
</dbReference>
<dbReference type="PANTHER" id="PTHR43759:SF1">
    <property type="entry name" value="GLUCOSE IMPORT SYSTEM PERMEASE PROTEIN GLCT"/>
    <property type="match status" value="1"/>
</dbReference>
<comment type="similarity">
    <text evidence="5">Belongs to the binding-protein-dependent transport system permease family.</text>
</comment>
<gene>
    <name evidence="7" type="ORF">NM203_01660</name>
</gene>
<dbReference type="InterPro" id="IPR000515">
    <property type="entry name" value="MetI-like"/>
</dbReference>
<dbReference type="Pfam" id="PF00528">
    <property type="entry name" value="BPD_transp_1"/>
    <property type="match status" value="1"/>
</dbReference>
<sequence length="303" mass="32978">MPVGSSRERSSSDDKKSERRLAFWLVSPAVLLMLAVTAYPIIYAVWLSLQRYNLAAPDDTKFVGIDNYVTILTDRYWWTAFVVTLVITVVSVAIEFVLGMALALVMHRTIFGRGTVRTAILVPYGIVTVAASYSWYYAWTPGTGYLANLLPEGTAVLTEQIPSLAVVVLAEVWKTTPFMALLLLAGLALVPQDLLNASQVDGAGAWQRLTRVIIPMIKPAILVALLFRTLDAFRIFDNIYVLTGGANDTGSVSILGYDNLFKAFNLGLGSAISVLIFLCVAVIAFIFIKLFGASAPGADEEGR</sequence>
<evidence type="ECO:0000313" key="8">
    <source>
        <dbReference type="Proteomes" id="UP001651690"/>
    </source>
</evidence>
<dbReference type="Proteomes" id="UP001651690">
    <property type="component" value="Unassembled WGS sequence"/>
</dbReference>
<keyword evidence="2 5" id="KW-0812">Transmembrane</keyword>
<keyword evidence="8" id="KW-1185">Reference proteome</keyword>
<protein>
    <submittedName>
        <fullName evidence="7">Sugar ABC transporter permease</fullName>
    </submittedName>
</protein>
<keyword evidence="3 5" id="KW-1133">Transmembrane helix</keyword>
<keyword evidence="4 5" id="KW-0472">Membrane</keyword>
<evidence type="ECO:0000256" key="4">
    <source>
        <dbReference type="ARBA" id="ARBA00023136"/>
    </source>
</evidence>
<evidence type="ECO:0000313" key="7">
    <source>
        <dbReference type="EMBL" id="MCP9270886.1"/>
    </source>
</evidence>
<accession>A0ABT1LVH4</accession>
<evidence type="ECO:0000259" key="6">
    <source>
        <dbReference type="PROSITE" id="PS50928"/>
    </source>
</evidence>
<evidence type="ECO:0000256" key="2">
    <source>
        <dbReference type="ARBA" id="ARBA00022692"/>
    </source>
</evidence>
<reference evidence="7 8" key="1">
    <citation type="submission" date="2022-06" db="EMBL/GenBank/DDBJ databases">
        <title>Mycolicibacterium sp. CAU 1645 isolated from seawater.</title>
        <authorList>
            <person name="Kim W."/>
        </authorList>
    </citation>
    <scope>NUCLEOTIDE SEQUENCE [LARGE SCALE GENOMIC DNA]</scope>
    <source>
        <strain evidence="7 8">CAU 1645</strain>
    </source>
</reference>
<evidence type="ECO:0000256" key="5">
    <source>
        <dbReference type="RuleBase" id="RU363032"/>
    </source>
</evidence>
<dbReference type="EMBL" id="JANDBD010000001">
    <property type="protein sequence ID" value="MCP9270886.1"/>
    <property type="molecule type" value="Genomic_DNA"/>
</dbReference>
<dbReference type="PROSITE" id="PS50928">
    <property type="entry name" value="ABC_TM1"/>
    <property type="match status" value="1"/>
</dbReference>
<evidence type="ECO:0000256" key="3">
    <source>
        <dbReference type="ARBA" id="ARBA00022989"/>
    </source>
</evidence>
<feature type="transmembrane region" description="Helical" evidence="5">
    <location>
        <begin position="21"/>
        <end position="46"/>
    </location>
</feature>
<dbReference type="CDD" id="cd06261">
    <property type="entry name" value="TM_PBP2"/>
    <property type="match status" value="1"/>
</dbReference>
<feature type="transmembrane region" description="Helical" evidence="5">
    <location>
        <begin position="76"/>
        <end position="106"/>
    </location>
</feature>
<feature type="transmembrane region" description="Helical" evidence="5">
    <location>
        <begin position="266"/>
        <end position="288"/>
    </location>
</feature>
<comment type="caution">
    <text evidence="7">The sequence shown here is derived from an EMBL/GenBank/DDBJ whole genome shotgun (WGS) entry which is preliminary data.</text>
</comment>
<comment type="subcellular location">
    <subcellularLocation>
        <location evidence="5">Cell membrane</location>
        <topology evidence="5">Multi-pass membrane protein</topology>
    </subcellularLocation>
    <subcellularLocation>
        <location evidence="1">Membrane</location>
        <topology evidence="1">Multi-pass membrane protein</topology>
    </subcellularLocation>
</comment>
<feature type="transmembrane region" description="Helical" evidence="5">
    <location>
        <begin position="118"/>
        <end position="138"/>
    </location>
</feature>
<dbReference type="SUPFAM" id="SSF161098">
    <property type="entry name" value="MetI-like"/>
    <property type="match status" value="1"/>
</dbReference>
<proteinExistence type="inferred from homology"/>
<keyword evidence="5" id="KW-0813">Transport</keyword>
<dbReference type="InterPro" id="IPR035906">
    <property type="entry name" value="MetI-like_sf"/>
</dbReference>
<organism evidence="7 8">
    <name type="scientific">Mycolicibacterium arenosum</name>
    <dbReference type="NCBI Taxonomy" id="2952157"/>
    <lineage>
        <taxon>Bacteria</taxon>
        <taxon>Bacillati</taxon>
        <taxon>Actinomycetota</taxon>
        <taxon>Actinomycetes</taxon>
        <taxon>Mycobacteriales</taxon>
        <taxon>Mycobacteriaceae</taxon>
        <taxon>Mycolicibacterium</taxon>
    </lineage>
</organism>
<feature type="transmembrane region" description="Helical" evidence="5">
    <location>
        <begin position="209"/>
        <end position="227"/>
    </location>
</feature>
<name>A0ABT1LVH4_9MYCO</name>